<dbReference type="STRING" id="89187.ISM_12010"/>
<dbReference type="PANTHER" id="PTHR22911">
    <property type="entry name" value="ACYL-MALONYL CONDENSING ENZYME-RELATED"/>
    <property type="match status" value="1"/>
</dbReference>
<feature type="transmembrane region" description="Helical" evidence="1">
    <location>
        <begin position="127"/>
        <end position="146"/>
    </location>
</feature>
<dbReference type="Proteomes" id="UP000005954">
    <property type="component" value="Unassembled WGS sequence"/>
</dbReference>
<gene>
    <name evidence="3" type="ORF">ISM_12010</name>
</gene>
<dbReference type="Pfam" id="PF00892">
    <property type="entry name" value="EamA"/>
    <property type="match status" value="1"/>
</dbReference>
<dbReference type="EMBL" id="AALY01000002">
    <property type="protein sequence ID" value="EAP75586.1"/>
    <property type="molecule type" value="Genomic_DNA"/>
</dbReference>
<evidence type="ECO:0000259" key="2">
    <source>
        <dbReference type="Pfam" id="PF00892"/>
    </source>
</evidence>
<keyword evidence="4" id="KW-1185">Reference proteome</keyword>
<keyword evidence="1" id="KW-0812">Transmembrane</keyword>
<evidence type="ECO:0000256" key="1">
    <source>
        <dbReference type="SAM" id="Phobius"/>
    </source>
</evidence>
<reference evidence="3 4" key="1">
    <citation type="submission" date="2005-12" db="EMBL/GenBank/DDBJ databases">
        <authorList>
            <person name="Moran M.A."/>
            <person name="Ferriera S."/>
            <person name="Johnson J."/>
            <person name="Kravitz S."/>
            <person name="Halpern A."/>
            <person name="Remington K."/>
            <person name="Beeson K."/>
            <person name="Tran B."/>
            <person name="Rogers Y.-H."/>
            <person name="Friedman R."/>
            <person name="Venter J.C."/>
        </authorList>
    </citation>
    <scope>NUCLEOTIDE SEQUENCE [LARGE SCALE GENOMIC DNA]</scope>
    <source>
        <strain evidence="4">ATCC BAA-591 / DSM 15170 / ISM</strain>
    </source>
</reference>
<feature type="transmembrane region" description="Helical" evidence="1">
    <location>
        <begin position="215"/>
        <end position="233"/>
    </location>
</feature>
<feature type="transmembrane region" description="Helical" evidence="1">
    <location>
        <begin position="158"/>
        <end position="177"/>
    </location>
</feature>
<name>A3SMA7_ROSNI</name>
<evidence type="ECO:0000313" key="4">
    <source>
        <dbReference type="Proteomes" id="UP000005954"/>
    </source>
</evidence>
<feature type="transmembrane region" description="Helical" evidence="1">
    <location>
        <begin position="189"/>
        <end position="209"/>
    </location>
</feature>
<protein>
    <recommendedName>
        <fullName evidence="2">EamA domain-containing protein</fullName>
    </recommendedName>
</protein>
<evidence type="ECO:0000313" key="3">
    <source>
        <dbReference type="EMBL" id="EAP75586.1"/>
    </source>
</evidence>
<feature type="domain" description="EamA" evidence="2">
    <location>
        <begin position="13"/>
        <end position="142"/>
    </location>
</feature>
<feature type="transmembrane region" description="Helical" evidence="1">
    <location>
        <begin position="74"/>
        <end position="95"/>
    </location>
</feature>
<feature type="transmembrane region" description="Helical" evidence="1">
    <location>
        <begin position="270"/>
        <end position="288"/>
    </location>
</feature>
<dbReference type="InterPro" id="IPR037185">
    <property type="entry name" value="EmrE-like"/>
</dbReference>
<accession>A3SMA7</accession>
<dbReference type="eggNOG" id="COG0697">
    <property type="taxonomic scope" value="Bacteria"/>
</dbReference>
<dbReference type="AlphaFoldDB" id="A3SMA7"/>
<dbReference type="OrthoDB" id="9810239at2"/>
<comment type="caution">
    <text evidence="3">The sequence shown here is derived from an EMBL/GenBank/DDBJ whole genome shotgun (WGS) entry which is preliminary data.</text>
</comment>
<dbReference type="InterPro" id="IPR000620">
    <property type="entry name" value="EamA_dom"/>
</dbReference>
<dbReference type="GO" id="GO:0016020">
    <property type="term" value="C:membrane"/>
    <property type="evidence" value="ECO:0007669"/>
    <property type="project" value="InterPro"/>
</dbReference>
<dbReference type="RefSeq" id="WP_009814411.1">
    <property type="nucleotide sequence ID" value="NZ_CH724156.1"/>
</dbReference>
<sequence>MSGAGARGTGLGGLWLALAGALILTPDAMLMRLSGLETGAMLGWRGLCMGSVLVLFWGFSTGDRRGDLAALRSAPGLGIAACQFFNSLFFCLGIALAPVAAVLLGVAVVPVWAALLGWLLLGERAGLRTWATIAAVLLGIGIAMSGHGGDGISWDARAGLGIGLGLLVALMLALNFVILRKHHHVPIPLAIGAGALVAGVGATTFFSGAMWAGTVWPMLLTGAVVLPASFMLLSQASRQVSAAVVSLLLLLETVLGPLWVWLAVGEAPGARMLWGGALVVGALALFLLHRARRARR</sequence>
<dbReference type="SUPFAM" id="SSF103481">
    <property type="entry name" value="Multidrug resistance efflux transporter EmrE"/>
    <property type="match status" value="2"/>
</dbReference>
<feature type="transmembrane region" description="Helical" evidence="1">
    <location>
        <begin position="12"/>
        <end position="30"/>
    </location>
</feature>
<proteinExistence type="predicted"/>
<keyword evidence="1" id="KW-1133">Transmembrane helix</keyword>
<feature type="transmembrane region" description="Helical" evidence="1">
    <location>
        <begin position="42"/>
        <end position="62"/>
    </location>
</feature>
<feature type="transmembrane region" description="Helical" evidence="1">
    <location>
        <begin position="101"/>
        <end position="120"/>
    </location>
</feature>
<dbReference type="HOGENOM" id="CLU_033863_17_1_5"/>
<keyword evidence="1" id="KW-0472">Membrane</keyword>
<organism evidence="3 4">
    <name type="scientific">Roseovarius nubinhibens (strain ATCC BAA-591 / DSM 15170 / ISM)</name>
    <dbReference type="NCBI Taxonomy" id="89187"/>
    <lineage>
        <taxon>Bacteria</taxon>
        <taxon>Pseudomonadati</taxon>
        <taxon>Pseudomonadota</taxon>
        <taxon>Alphaproteobacteria</taxon>
        <taxon>Rhodobacterales</taxon>
        <taxon>Roseobacteraceae</taxon>
        <taxon>Roseovarius</taxon>
    </lineage>
</organism>
<feature type="transmembrane region" description="Helical" evidence="1">
    <location>
        <begin position="240"/>
        <end position="264"/>
    </location>
</feature>